<accession>A0ABV3K443</accession>
<comment type="caution">
    <text evidence="2">The sequence shown here is derived from an EMBL/GenBank/DDBJ whole genome shotgun (WGS) entry which is preliminary data.</text>
</comment>
<proteinExistence type="predicted"/>
<evidence type="ECO:0000313" key="2">
    <source>
        <dbReference type="EMBL" id="MEV5508570.1"/>
    </source>
</evidence>
<gene>
    <name evidence="2" type="ORF">AB0L16_19235</name>
</gene>
<dbReference type="EMBL" id="JBFAUK010000014">
    <property type="protein sequence ID" value="MEV5508570.1"/>
    <property type="molecule type" value="Genomic_DNA"/>
</dbReference>
<evidence type="ECO:0000313" key="3">
    <source>
        <dbReference type="Proteomes" id="UP001552594"/>
    </source>
</evidence>
<dbReference type="Pfam" id="PF26526">
    <property type="entry name" value="DUF8175"/>
    <property type="match status" value="1"/>
</dbReference>
<evidence type="ECO:0000259" key="1">
    <source>
        <dbReference type="Pfam" id="PF26526"/>
    </source>
</evidence>
<sequence>MPVSPSAGPGRIEGPIARCYAHTPLGALIAASQIGDRLGVASNREAIEILRRQAIPGPGVNNNLRLLAGPEVNDGSSDGQLAGFQFVDYTPDMAVINLANRLTDGTFNAATFTLKWLDGDWKIKIQDSGADSSSVSQVTSLAGYVPWSGVS</sequence>
<dbReference type="RefSeq" id="WP_153068617.1">
    <property type="nucleotide sequence ID" value="NZ_JBFAUK010000014.1"/>
</dbReference>
<reference evidence="2 3" key="1">
    <citation type="submission" date="2024-06" db="EMBL/GenBank/DDBJ databases">
        <title>The Natural Products Discovery Center: Release of the First 8490 Sequenced Strains for Exploring Actinobacteria Biosynthetic Diversity.</title>
        <authorList>
            <person name="Kalkreuter E."/>
            <person name="Kautsar S.A."/>
            <person name="Yang D."/>
            <person name="Bader C.D."/>
            <person name="Teijaro C.N."/>
            <person name="Fluegel L."/>
            <person name="Davis C.M."/>
            <person name="Simpson J.R."/>
            <person name="Lauterbach L."/>
            <person name="Steele A.D."/>
            <person name="Gui C."/>
            <person name="Meng S."/>
            <person name="Li G."/>
            <person name="Viehrig K."/>
            <person name="Ye F."/>
            <person name="Su P."/>
            <person name="Kiefer A.F."/>
            <person name="Nichols A."/>
            <person name="Cepeda A.J."/>
            <person name="Yan W."/>
            <person name="Fan B."/>
            <person name="Jiang Y."/>
            <person name="Adhikari A."/>
            <person name="Zheng C.-J."/>
            <person name="Schuster L."/>
            <person name="Cowan T.M."/>
            <person name="Smanski M.J."/>
            <person name="Chevrette M.G."/>
            <person name="De Carvalho L.P.S."/>
            <person name="Shen B."/>
        </authorList>
    </citation>
    <scope>NUCLEOTIDE SEQUENCE [LARGE SCALE GENOMIC DNA]</scope>
    <source>
        <strain evidence="2 3">NPDC052347</strain>
    </source>
</reference>
<dbReference type="Proteomes" id="UP001552594">
    <property type="component" value="Unassembled WGS sequence"/>
</dbReference>
<dbReference type="InterPro" id="IPR058488">
    <property type="entry name" value="DUF8175"/>
</dbReference>
<protein>
    <recommendedName>
        <fullName evidence="1">DUF8175 domain-containing protein</fullName>
    </recommendedName>
</protein>
<organism evidence="2 3">
    <name type="scientific">Streptomyces orinoci</name>
    <name type="common">Streptoverticillium orinoci</name>
    <dbReference type="NCBI Taxonomy" id="67339"/>
    <lineage>
        <taxon>Bacteria</taxon>
        <taxon>Bacillati</taxon>
        <taxon>Actinomycetota</taxon>
        <taxon>Actinomycetes</taxon>
        <taxon>Kitasatosporales</taxon>
        <taxon>Streptomycetaceae</taxon>
        <taxon>Streptomyces</taxon>
    </lineage>
</organism>
<feature type="domain" description="DUF8175" evidence="1">
    <location>
        <begin position="1"/>
        <end position="146"/>
    </location>
</feature>
<keyword evidence="3" id="KW-1185">Reference proteome</keyword>
<name>A0ABV3K443_STRON</name>